<reference evidence="3 4" key="1">
    <citation type="submission" date="2018-11" db="EMBL/GenBank/DDBJ databases">
        <title>Genomic Encyclopedia of Type Strains, Phase IV (KMG-IV): sequencing the most valuable type-strain genomes for metagenomic binning, comparative biology and taxonomic classification.</title>
        <authorList>
            <person name="Goeker M."/>
        </authorList>
    </citation>
    <scope>NUCLEOTIDE SEQUENCE [LARGE SCALE GENOMIC DNA]</scope>
    <source>
        <strain evidence="3 4">DSM 26537</strain>
    </source>
</reference>
<dbReference type="AlphaFoldDB" id="A0A3N1X6C8"/>
<evidence type="ECO:0000256" key="1">
    <source>
        <dbReference type="SAM" id="Phobius"/>
    </source>
</evidence>
<dbReference type="Proteomes" id="UP000273083">
    <property type="component" value="Unassembled WGS sequence"/>
</dbReference>
<proteinExistence type="predicted"/>
<sequence length="195" mass="21903">MDNSSNNKQNQKSNKNLSILLNMLFFSMLLLLIGILIYPHTLFFYQKKYYTPLEMRLNKDDIVLEKGKSEKLYMIAINKRVDYSSTDFKVADVNLLGKVTAKKAGKAVIKAKVDGRVFKCRVQVIDINKKNLSISIGEAKKLKIKGTWSNVKWESKNKGIVKVSSSGKVVGVKKGRTTVTAKVKGIKITCIVTVK</sequence>
<dbReference type="InterPro" id="IPR003343">
    <property type="entry name" value="Big_2"/>
</dbReference>
<dbReference type="OrthoDB" id="2039657at2"/>
<comment type="caution">
    <text evidence="3">The sequence shown here is derived from an EMBL/GenBank/DDBJ whole genome shotgun (WGS) entry which is preliminary data.</text>
</comment>
<dbReference type="RefSeq" id="WP_123610789.1">
    <property type="nucleotide sequence ID" value="NZ_RJVG01000015.1"/>
</dbReference>
<accession>A0A3N1X6C8</accession>
<keyword evidence="1" id="KW-0472">Membrane</keyword>
<keyword evidence="1" id="KW-1133">Transmembrane helix</keyword>
<dbReference type="SUPFAM" id="SSF49373">
    <property type="entry name" value="Invasin/intimin cell-adhesion fragments"/>
    <property type="match status" value="2"/>
</dbReference>
<protein>
    <submittedName>
        <fullName evidence="3">Ig-like protein group 2</fullName>
    </submittedName>
</protein>
<keyword evidence="1" id="KW-0812">Transmembrane</keyword>
<gene>
    <name evidence="3" type="ORF">EDD66_11529</name>
</gene>
<organism evidence="3 4">
    <name type="scientific">Mobilisporobacter senegalensis</name>
    <dbReference type="NCBI Taxonomy" id="1329262"/>
    <lineage>
        <taxon>Bacteria</taxon>
        <taxon>Bacillati</taxon>
        <taxon>Bacillota</taxon>
        <taxon>Clostridia</taxon>
        <taxon>Lachnospirales</taxon>
        <taxon>Lachnospiraceae</taxon>
        <taxon>Mobilisporobacter</taxon>
    </lineage>
</organism>
<feature type="transmembrane region" description="Helical" evidence="1">
    <location>
        <begin position="20"/>
        <end position="45"/>
    </location>
</feature>
<dbReference type="InterPro" id="IPR008964">
    <property type="entry name" value="Invasin/intimin_cell_adhesion"/>
</dbReference>
<dbReference type="Pfam" id="PF02368">
    <property type="entry name" value="Big_2"/>
    <property type="match status" value="2"/>
</dbReference>
<feature type="domain" description="BIG2" evidence="2">
    <location>
        <begin position="125"/>
        <end position="193"/>
    </location>
</feature>
<keyword evidence="4" id="KW-1185">Reference proteome</keyword>
<dbReference type="SMART" id="SM00635">
    <property type="entry name" value="BID_2"/>
    <property type="match status" value="2"/>
</dbReference>
<feature type="domain" description="BIG2" evidence="2">
    <location>
        <begin position="51"/>
        <end position="123"/>
    </location>
</feature>
<evidence type="ECO:0000313" key="4">
    <source>
        <dbReference type="Proteomes" id="UP000273083"/>
    </source>
</evidence>
<dbReference type="EMBL" id="RJVG01000015">
    <property type="protein sequence ID" value="ROR22344.1"/>
    <property type="molecule type" value="Genomic_DNA"/>
</dbReference>
<evidence type="ECO:0000313" key="3">
    <source>
        <dbReference type="EMBL" id="ROR22344.1"/>
    </source>
</evidence>
<evidence type="ECO:0000259" key="2">
    <source>
        <dbReference type="SMART" id="SM00635"/>
    </source>
</evidence>
<name>A0A3N1X6C8_9FIRM</name>
<dbReference type="Gene3D" id="2.60.40.1080">
    <property type="match status" value="2"/>
</dbReference>